<protein>
    <recommendedName>
        <fullName evidence="1">E3 ubiquitin-protein ligase PPP1R11</fullName>
    </recommendedName>
    <alternativeName>
        <fullName evidence="2">Protein phosphatase 1 regulatory subunit 11</fullName>
    </alternativeName>
</protein>
<accession>A0ABD3WE23</accession>
<gene>
    <name evidence="4" type="ORF">ACJMK2_038845</name>
</gene>
<evidence type="ECO:0000313" key="4">
    <source>
        <dbReference type="EMBL" id="KAL3870805.1"/>
    </source>
</evidence>
<feature type="compositionally biased region" description="Basic and acidic residues" evidence="3">
    <location>
        <begin position="93"/>
        <end position="111"/>
    </location>
</feature>
<dbReference type="Pfam" id="PF07491">
    <property type="entry name" value="PPI_Ypi1"/>
    <property type="match status" value="1"/>
</dbReference>
<dbReference type="PANTHER" id="PTHR20835">
    <property type="entry name" value="E3 UBIQUITIN-PROTEIN LIGASE PPP1R11-RELATED"/>
    <property type="match status" value="1"/>
</dbReference>
<organism evidence="4 5">
    <name type="scientific">Sinanodonta woodiana</name>
    <name type="common">Chinese pond mussel</name>
    <name type="synonym">Anodonta woodiana</name>
    <dbReference type="NCBI Taxonomy" id="1069815"/>
    <lineage>
        <taxon>Eukaryota</taxon>
        <taxon>Metazoa</taxon>
        <taxon>Spiralia</taxon>
        <taxon>Lophotrochozoa</taxon>
        <taxon>Mollusca</taxon>
        <taxon>Bivalvia</taxon>
        <taxon>Autobranchia</taxon>
        <taxon>Heteroconchia</taxon>
        <taxon>Palaeoheterodonta</taxon>
        <taxon>Unionida</taxon>
        <taxon>Unionoidea</taxon>
        <taxon>Unionidae</taxon>
        <taxon>Unioninae</taxon>
        <taxon>Sinanodonta</taxon>
    </lineage>
</organism>
<dbReference type="EMBL" id="JBJQND010000007">
    <property type="protein sequence ID" value="KAL3870805.1"/>
    <property type="molecule type" value="Genomic_DNA"/>
</dbReference>
<reference evidence="4 5" key="1">
    <citation type="submission" date="2024-11" db="EMBL/GenBank/DDBJ databases">
        <title>Chromosome-level genome assembly of the freshwater bivalve Anodonta woodiana.</title>
        <authorList>
            <person name="Chen X."/>
        </authorList>
    </citation>
    <scope>NUCLEOTIDE SEQUENCE [LARGE SCALE GENOMIC DNA]</scope>
    <source>
        <strain evidence="4">MN2024</strain>
        <tissue evidence="4">Gills</tissue>
    </source>
</reference>
<evidence type="ECO:0000256" key="2">
    <source>
        <dbReference type="ARBA" id="ARBA00031039"/>
    </source>
</evidence>
<evidence type="ECO:0000256" key="3">
    <source>
        <dbReference type="SAM" id="MobiDB-lite"/>
    </source>
</evidence>
<feature type="compositionally biased region" description="Gly residues" evidence="3">
    <location>
        <begin position="112"/>
        <end position="122"/>
    </location>
</feature>
<dbReference type="PANTHER" id="PTHR20835:SF0">
    <property type="entry name" value="E3 UBIQUITIN-PROTEIN LIGASE PPP1R11"/>
    <property type="match status" value="1"/>
</dbReference>
<feature type="region of interest" description="Disordered" evidence="3">
    <location>
        <begin position="66"/>
        <end position="122"/>
    </location>
</feature>
<comment type="caution">
    <text evidence="4">The sequence shown here is derived from an EMBL/GenBank/DDBJ whole genome shotgun (WGS) entry which is preliminary data.</text>
</comment>
<dbReference type="InterPro" id="IPR011107">
    <property type="entry name" value="PPI_Ypi1"/>
</dbReference>
<dbReference type="AlphaFoldDB" id="A0ABD3WE23"/>
<keyword evidence="5" id="KW-1185">Reference proteome</keyword>
<proteinExistence type="predicted"/>
<evidence type="ECO:0000313" key="5">
    <source>
        <dbReference type="Proteomes" id="UP001634394"/>
    </source>
</evidence>
<feature type="compositionally biased region" description="Basic residues" evidence="3">
    <location>
        <begin position="28"/>
        <end position="40"/>
    </location>
</feature>
<dbReference type="Proteomes" id="UP001634394">
    <property type="component" value="Unassembled WGS sequence"/>
</dbReference>
<name>A0ABD3WE23_SINWO</name>
<feature type="compositionally biased region" description="Polar residues" evidence="3">
    <location>
        <begin position="1"/>
        <end position="14"/>
    </location>
</feature>
<sequence>MAEATASSSVSQVLTEEEEIPQSPTLRLKLRKPKDNKKVKWTTDTVDNENLNKKKSKCCCIYEKPHLFGESSDDDDDSTDHCRGHKGKCYKSHGGDKNSDHSDHTGNDGHSEGSGGGPSVTG</sequence>
<evidence type="ECO:0000256" key="1">
    <source>
        <dbReference type="ARBA" id="ARBA00021994"/>
    </source>
</evidence>
<feature type="region of interest" description="Disordered" evidence="3">
    <location>
        <begin position="1"/>
        <end position="46"/>
    </location>
</feature>